<dbReference type="InterPro" id="IPR008490">
    <property type="entry name" value="Transposase_InsH_N"/>
</dbReference>
<evidence type="ECO:0000259" key="1">
    <source>
        <dbReference type="Pfam" id="PF05598"/>
    </source>
</evidence>
<name>A0A193SHN8_9PSED</name>
<keyword evidence="3" id="KW-1185">Reference proteome</keyword>
<feature type="domain" description="Transposase InsH N-terminal" evidence="1">
    <location>
        <begin position="7"/>
        <end position="43"/>
    </location>
</feature>
<dbReference type="PANTHER" id="PTHR35604">
    <property type="entry name" value="TRANSPOSASE INSH FOR INSERTION SEQUENCE ELEMENT IS5A-RELATED"/>
    <property type="match status" value="1"/>
</dbReference>
<organism evidence="2 3">
    <name type="scientific">Pseudomonas cerasi</name>
    <dbReference type="NCBI Taxonomy" id="1583341"/>
    <lineage>
        <taxon>Bacteria</taxon>
        <taxon>Pseudomonadati</taxon>
        <taxon>Pseudomonadota</taxon>
        <taxon>Gammaproteobacteria</taxon>
        <taxon>Pseudomonadales</taxon>
        <taxon>Pseudomonadaceae</taxon>
        <taxon>Pseudomonas</taxon>
    </lineage>
</organism>
<dbReference type="PANTHER" id="PTHR35604:SF2">
    <property type="entry name" value="TRANSPOSASE INSH FOR INSERTION SEQUENCE ELEMENT IS5A-RELATED"/>
    <property type="match status" value="1"/>
</dbReference>
<gene>
    <name evidence="2" type="ORF">PL963_00120</name>
</gene>
<evidence type="ECO:0000313" key="2">
    <source>
        <dbReference type="EMBL" id="SOS14128.1"/>
    </source>
</evidence>
<dbReference type="Pfam" id="PF05598">
    <property type="entry name" value="DUF772"/>
    <property type="match status" value="1"/>
</dbReference>
<protein>
    <recommendedName>
        <fullName evidence="1">Transposase InsH N-terminal domain-containing protein</fullName>
    </recommendedName>
</protein>
<dbReference type="EMBL" id="LT963395">
    <property type="protein sequence ID" value="SOS14128.1"/>
    <property type="molecule type" value="Genomic_DNA"/>
</dbReference>
<dbReference type="Proteomes" id="UP000239025">
    <property type="component" value="Chromosome 1"/>
</dbReference>
<sequence>MINLIEPGRPAYPLMAMLRIHLMQNWFGYSDSDIYRNMKGHQYFFGMQAHVDEDAESSLVRGLAGTAASVAGVTRIDQLKPRSLAMQSRPAWTSVRVIRIVREGLK</sequence>
<accession>A0A193SHN8</accession>
<proteinExistence type="predicted"/>
<dbReference type="AlphaFoldDB" id="A0A193SHN8"/>
<reference evidence="3" key="1">
    <citation type="submission" date="2017-11" db="EMBL/GenBank/DDBJ databases">
        <authorList>
            <person name="Blom J."/>
        </authorList>
    </citation>
    <scope>NUCLEOTIDE SEQUENCE [LARGE SCALE GENOMIC DNA]</scope>
</reference>
<evidence type="ECO:0000313" key="3">
    <source>
        <dbReference type="Proteomes" id="UP000239025"/>
    </source>
</evidence>